<dbReference type="EMBL" id="SAEB01000001">
    <property type="protein sequence ID" value="RVD89416.1"/>
    <property type="molecule type" value="Genomic_DNA"/>
</dbReference>
<protein>
    <submittedName>
        <fullName evidence="2">Uncharacterized protein</fullName>
    </submittedName>
</protein>
<dbReference type="AlphaFoldDB" id="A0A437AE30"/>
<dbReference type="GeneID" id="93582737"/>
<keyword evidence="3" id="KW-1185">Reference proteome</keyword>
<feature type="region of interest" description="Disordered" evidence="1">
    <location>
        <begin position="51"/>
        <end position="169"/>
    </location>
</feature>
<accession>A0A437AE30</accession>
<sequence length="169" mass="19326">MSPLLLMTFQELERCTHDIGFPSIYHFFFNLRVLRQGALAEKLNKARAELSQIQDETEELREYESLQRVPRSKTKGTQEESHGTTQEFVSPPISEDFVELLPNHFDDTESGDSEQLPCDKVPSEDKSEDCEELLIGFSNAESKYSTSGTQTPHHSRRTNLHVEPPQDSK</sequence>
<proteinExistence type="predicted"/>
<reference evidence="2 3" key="1">
    <citation type="submission" date="2019-01" db="EMBL/GenBank/DDBJ databases">
        <title>Intercellular communication is required for trap formation in the nematode-trapping fungus Duddingtonia flagrans.</title>
        <authorList>
            <person name="Youssar L."/>
            <person name="Wernet V."/>
            <person name="Hensel N."/>
            <person name="Hildebrandt H.-G."/>
            <person name="Fischer R."/>
        </authorList>
    </citation>
    <scope>NUCLEOTIDE SEQUENCE [LARGE SCALE GENOMIC DNA]</scope>
    <source>
        <strain evidence="2 3">CBS H-5679</strain>
    </source>
</reference>
<dbReference type="VEuPathDB" id="FungiDB:DFL_000426"/>
<feature type="compositionally biased region" description="Polar residues" evidence="1">
    <location>
        <begin position="139"/>
        <end position="152"/>
    </location>
</feature>
<dbReference type="Proteomes" id="UP000283090">
    <property type="component" value="Unassembled WGS sequence"/>
</dbReference>
<dbReference type="RefSeq" id="XP_067494960.1">
    <property type="nucleotide sequence ID" value="XM_067633323.1"/>
</dbReference>
<name>A0A437AE30_ARTFL</name>
<gene>
    <name evidence="2" type="ORF">DFL_000426</name>
</gene>
<comment type="caution">
    <text evidence="2">The sequence shown here is derived from an EMBL/GenBank/DDBJ whole genome shotgun (WGS) entry which is preliminary data.</text>
</comment>
<evidence type="ECO:0000313" key="2">
    <source>
        <dbReference type="EMBL" id="RVD89416.1"/>
    </source>
</evidence>
<organism evidence="2 3">
    <name type="scientific">Arthrobotrys flagrans</name>
    <name type="common">Nematode-trapping fungus</name>
    <name type="synonym">Trichothecium flagrans</name>
    <dbReference type="NCBI Taxonomy" id="97331"/>
    <lineage>
        <taxon>Eukaryota</taxon>
        <taxon>Fungi</taxon>
        <taxon>Dikarya</taxon>
        <taxon>Ascomycota</taxon>
        <taxon>Pezizomycotina</taxon>
        <taxon>Orbiliomycetes</taxon>
        <taxon>Orbiliales</taxon>
        <taxon>Orbiliaceae</taxon>
        <taxon>Arthrobotrys</taxon>
    </lineage>
</organism>
<evidence type="ECO:0000313" key="3">
    <source>
        <dbReference type="Proteomes" id="UP000283090"/>
    </source>
</evidence>
<evidence type="ECO:0000256" key="1">
    <source>
        <dbReference type="SAM" id="MobiDB-lite"/>
    </source>
</evidence>